<proteinExistence type="predicted"/>
<dbReference type="GO" id="GO:0034511">
    <property type="term" value="F:U3 snoRNA binding"/>
    <property type="evidence" value="ECO:0007669"/>
    <property type="project" value="TreeGrafter"/>
</dbReference>
<dbReference type="OrthoDB" id="5414888at2759"/>
<protein>
    <submittedName>
        <fullName evidence="4">Uncharacterized protein</fullName>
    </submittedName>
</protein>
<dbReference type="InterPro" id="IPR001680">
    <property type="entry name" value="WD40_rpt"/>
</dbReference>
<organism evidence="4 5">
    <name type="scientific">Strongylus vulgaris</name>
    <name type="common">Blood worm</name>
    <dbReference type="NCBI Taxonomy" id="40348"/>
    <lineage>
        <taxon>Eukaryota</taxon>
        <taxon>Metazoa</taxon>
        <taxon>Ecdysozoa</taxon>
        <taxon>Nematoda</taxon>
        <taxon>Chromadorea</taxon>
        <taxon>Rhabditida</taxon>
        <taxon>Rhabditina</taxon>
        <taxon>Rhabditomorpha</taxon>
        <taxon>Strongyloidea</taxon>
        <taxon>Strongylidae</taxon>
        <taxon>Strongylus</taxon>
    </lineage>
</organism>
<evidence type="ECO:0000256" key="1">
    <source>
        <dbReference type="ARBA" id="ARBA00022574"/>
    </source>
</evidence>
<evidence type="ECO:0000256" key="2">
    <source>
        <dbReference type="ARBA" id="ARBA00022737"/>
    </source>
</evidence>
<dbReference type="GO" id="GO:0030686">
    <property type="term" value="C:90S preribosome"/>
    <property type="evidence" value="ECO:0007669"/>
    <property type="project" value="TreeGrafter"/>
</dbReference>
<dbReference type="SMART" id="SM00320">
    <property type="entry name" value="WD40"/>
    <property type="match status" value="3"/>
</dbReference>
<dbReference type="PANTHER" id="PTHR19854:SF15">
    <property type="entry name" value="TRANSDUCIN BETA-LIKE PROTEIN 3"/>
    <property type="match status" value="1"/>
</dbReference>
<evidence type="ECO:0000256" key="3">
    <source>
        <dbReference type="PROSITE-ProRule" id="PRU00221"/>
    </source>
</evidence>
<accession>A0A3P7IAT1</accession>
<reference evidence="4 5" key="1">
    <citation type="submission" date="2018-11" db="EMBL/GenBank/DDBJ databases">
        <authorList>
            <consortium name="Pathogen Informatics"/>
        </authorList>
    </citation>
    <scope>NUCLEOTIDE SEQUENCE [LARGE SCALE GENOMIC DNA]</scope>
</reference>
<dbReference type="PROSITE" id="PS50082">
    <property type="entry name" value="WD_REPEATS_2"/>
    <property type="match status" value="1"/>
</dbReference>
<keyword evidence="5" id="KW-1185">Reference proteome</keyword>
<dbReference type="Proteomes" id="UP000270094">
    <property type="component" value="Unassembled WGS sequence"/>
</dbReference>
<dbReference type="EMBL" id="UYYB01014215">
    <property type="protein sequence ID" value="VDM69960.1"/>
    <property type="molecule type" value="Genomic_DNA"/>
</dbReference>
<gene>
    <name evidence="4" type="ORF">SVUK_LOCUS4958</name>
</gene>
<keyword evidence="2" id="KW-0677">Repeat</keyword>
<dbReference type="GO" id="GO:0005730">
    <property type="term" value="C:nucleolus"/>
    <property type="evidence" value="ECO:0007669"/>
    <property type="project" value="TreeGrafter"/>
</dbReference>
<name>A0A3P7IAT1_STRVU</name>
<evidence type="ECO:0000313" key="5">
    <source>
        <dbReference type="Proteomes" id="UP000270094"/>
    </source>
</evidence>
<dbReference type="Pfam" id="PF00400">
    <property type="entry name" value="WD40"/>
    <property type="match status" value="1"/>
</dbReference>
<dbReference type="GO" id="GO:0000480">
    <property type="term" value="P:endonucleolytic cleavage in 5'-ETS of tricistronic rRNA transcript (SSU-rRNA, 5.8S rRNA, LSU-rRNA)"/>
    <property type="evidence" value="ECO:0007669"/>
    <property type="project" value="TreeGrafter"/>
</dbReference>
<dbReference type="InterPro" id="IPR011047">
    <property type="entry name" value="Quinoprotein_ADH-like_sf"/>
</dbReference>
<dbReference type="SUPFAM" id="SSF50998">
    <property type="entry name" value="Quinoprotein alcohol dehydrogenase-like"/>
    <property type="match status" value="1"/>
</dbReference>
<sequence length="191" mass="21299">MKCAVRDLAIKRSIEALYTGGVLEWSADGSTLYSTCTNVVKAINLDDNLSCYTIGEAEESLRITSICLDHNRSRLLVAYTNYVIREFALGESCATVARMWKTMHTAPILSMKFNKDGSMLATGSADHTVKVWDTVQQHCTHTLKGHCVVSVLHFIQSGRLMVGYVEGQVAMFDLVKGATHKLLREWKTHSR</sequence>
<feature type="repeat" description="WD" evidence="3">
    <location>
        <begin position="101"/>
        <end position="142"/>
    </location>
</feature>
<dbReference type="InterPro" id="IPR015943">
    <property type="entry name" value="WD40/YVTN_repeat-like_dom_sf"/>
</dbReference>
<dbReference type="PANTHER" id="PTHR19854">
    <property type="entry name" value="TRANSDUCIN BETA-LIKE 3"/>
    <property type="match status" value="1"/>
</dbReference>
<dbReference type="Gene3D" id="2.130.10.10">
    <property type="entry name" value="YVTN repeat-like/Quinoprotein amine dehydrogenase"/>
    <property type="match status" value="1"/>
</dbReference>
<keyword evidence="1 3" id="KW-0853">WD repeat</keyword>
<dbReference type="PROSITE" id="PS50294">
    <property type="entry name" value="WD_REPEATS_REGION"/>
    <property type="match status" value="1"/>
</dbReference>
<dbReference type="AlphaFoldDB" id="A0A3P7IAT1"/>
<dbReference type="GO" id="GO:0000472">
    <property type="term" value="P:endonucleolytic cleavage to generate mature 5'-end of SSU-rRNA from (SSU-rRNA, 5.8S rRNA, LSU-rRNA)"/>
    <property type="evidence" value="ECO:0007669"/>
    <property type="project" value="TreeGrafter"/>
</dbReference>
<evidence type="ECO:0000313" key="4">
    <source>
        <dbReference type="EMBL" id="VDM69960.1"/>
    </source>
</evidence>